<evidence type="ECO:0000313" key="2">
    <source>
        <dbReference type="EMBL" id="TWT60768.1"/>
    </source>
</evidence>
<evidence type="ECO:0000313" key="3">
    <source>
        <dbReference type="Proteomes" id="UP000316095"/>
    </source>
</evidence>
<accession>A0A5C5XD89</accession>
<organism evidence="2 3">
    <name type="scientific">Rubinisphaera italica</name>
    <dbReference type="NCBI Taxonomy" id="2527969"/>
    <lineage>
        <taxon>Bacteria</taxon>
        <taxon>Pseudomonadati</taxon>
        <taxon>Planctomycetota</taxon>
        <taxon>Planctomycetia</taxon>
        <taxon>Planctomycetales</taxon>
        <taxon>Planctomycetaceae</taxon>
        <taxon>Rubinisphaera</taxon>
    </lineage>
</organism>
<dbReference type="OrthoDB" id="180690at2"/>
<keyword evidence="1" id="KW-1133">Transmembrane helix</keyword>
<keyword evidence="1" id="KW-0472">Membrane</keyword>
<name>A0A5C5XD89_9PLAN</name>
<sequence length="526" mass="59524">MNWHFTPVPNIRVFRDSRELYPLAGILHTMFYALLLVTSTACGDEPIDIGSRRELLVDRHLIEKMDGVQLQLHRPVRREIVFRSDAAWEGNGSAYQSVFQDDDRIRLYYRGGHHPASKAYRSKKNSWETLCVIESKDGIHWTRPELGIVEFEGSKQNNLILDQAMVSNIGGSPAHTSVFKDSNPACPDEERYKMVIVGSKPKGLYLMVSADGYNFRLKSNKPFATKGAFDSQNLMFWDSVNGVYREYHRAFDAGVRGIMMATSKDPDSFPAPQWLTYPDSAEQALYTNQIQPYFRAPHIFMGFPMRYNDRGWSPSMKALPGLEERQFRSKQSPRYGTTVTDAAFMTSRDGMAFHRWGEAFIRPGPATKDTWVYGDNFVFWGMIQTKSHLAGAPDEISLYATEGYWLGESTAFRRYTMRLDGFVSVSAPFLGGTLVTKPLTFEGSSLEINFSTSAAGGIRIELQDTAGNPLPGYSLEDCDVQFGDQIDRIVSWKGDRDISDLTGQSVRLNVELMDADLYSFQFQPDN</sequence>
<evidence type="ECO:0000256" key="1">
    <source>
        <dbReference type="SAM" id="Phobius"/>
    </source>
</evidence>
<protein>
    <submittedName>
        <fullName evidence="2">Uncharacterized protein</fullName>
    </submittedName>
</protein>
<dbReference type="AlphaFoldDB" id="A0A5C5XD89"/>
<feature type="transmembrane region" description="Helical" evidence="1">
    <location>
        <begin position="20"/>
        <end position="37"/>
    </location>
</feature>
<gene>
    <name evidence="2" type="ORF">Pan54_14950</name>
</gene>
<dbReference type="RefSeq" id="WP_146502849.1">
    <property type="nucleotide sequence ID" value="NZ_SJPG01000001.1"/>
</dbReference>
<keyword evidence="3" id="KW-1185">Reference proteome</keyword>
<dbReference type="EMBL" id="SJPG01000001">
    <property type="protein sequence ID" value="TWT60768.1"/>
    <property type="molecule type" value="Genomic_DNA"/>
</dbReference>
<proteinExistence type="predicted"/>
<dbReference type="InterPro" id="IPR023296">
    <property type="entry name" value="Glyco_hydro_beta-prop_sf"/>
</dbReference>
<keyword evidence="1" id="KW-0812">Transmembrane</keyword>
<dbReference type="SUPFAM" id="SSF75005">
    <property type="entry name" value="Arabinanase/levansucrase/invertase"/>
    <property type="match status" value="1"/>
</dbReference>
<dbReference type="Gene3D" id="2.115.10.20">
    <property type="entry name" value="Glycosyl hydrolase domain, family 43"/>
    <property type="match status" value="1"/>
</dbReference>
<dbReference type="Proteomes" id="UP000316095">
    <property type="component" value="Unassembled WGS sequence"/>
</dbReference>
<reference evidence="2 3" key="1">
    <citation type="submission" date="2019-02" db="EMBL/GenBank/DDBJ databases">
        <title>Deep-cultivation of Planctomycetes and their phenomic and genomic characterization uncovers novel biology.</title>
        <authorList>
            <person name="Wiegand S."/>
            <person name="Jogler M."/>
            <person name="Boedeker C."/>
            <person name="Pinto D."/>
            <person name="Vollmers J."/>
            <person name="Rivas-Marin E."/>
            <person name="Kohn T."/>
            <person name="Peeters S.H."/>
            <person name="Heuer A."/>
            <person name="Rast P."/>
            <person name="Oberbeckmann S."/>
            <person name="Bunk B."/>
            <person name="Jeske O."/>
            <person name="Meyerdierks A."/>
            <person name="Storesund J.E."/>
            <person name="Kallscheuer N."/>
            <person name="Luecker S."/>
            <person name="Lage O.M."/>
            <person name="Pohl T."/>
            <person name="Merkel B.J."/>
            <person name="Hornburger P."/>
            <person name="Mueller R.-W."/>
            <person name="Bruemmer F."/>
            <person name="Labrenz M."/>
            <person name="Spormann A.M."/>
            <person name="Op Den Camp H."/>
            <person name="Overmann J."/>
            <person name="Amann R."/>
            <person name="Jetten M.S.M."/>
            <person name="Mascher T."/>
            <person name="Medema M.H."/>
            <person name="Devos D.P."/>
            <person name="Kaster A.-K."/>
            <person name="Ovreas L."/>
            <person name="Rohde M."/>
            <person name="Galperin M.Y."/>
            <person name="Jogler C."/>
        </authorList>
    </citation>
    <scope>NUCLEOTIDE SEQUENCE [LARGE SCALE GENOMIC DNA]</scope>
    <source>
        <strain evidence="2 3">Pan54</strain>
    </source>
</reference>
<comment type="caution">
    <text evidence="2">The sequence shown here is derived from an EMBL/GenBank/DDBJ whole genome shotgun (WGS) entry which is preliminary data.</text>
</comment>